<accession>A0A858RL83</accession>
<dbReference type="AlphaFoldDB" id="A0A858RL83"/>
<evidence type="ECO:0000313" key="2">
    <source>
        <dbReference type="Proteomes" id="UP000501812"/>
    </source>
</evidence>
<evidence type="ECO:0000313" key="1">
    <source>
        <dbReference type="EMBL" id="QJE97602.1"/>
    </source>
</evidence>
<organism evidence="1 2">
    <name type="scientific">Luteolibacter luteus</name>
    <dbReference type="NCBI Taxonomy" id="2728835"/>
    <lineage>
        <taxon>Bacteria</taxon>
        <taxon>Pseudomonadati</taxon>
        <taxon>Verrucomicrobiota</taxon>
        <taxon>Verrucomicrobiia</taxon>
        <taxon>Verrucomicrobiales</taxon>
        <taxon>Verrucomicrobiaceae</taxon>
        <taxon>Luteolibacter</taxon>
    </lineage>
</organism>
<protein>
    <submittedName>
        <fullName evidence="1">Uncharacterized protein</fullName>
    </submittedName>
</protein>
<dbReference type="EMBL" id="CP051774">
    <property type="protein sequence ID" value="QJE97602.1"/>
    <property type="molecule type" value="Genomic_DNA"/>
</dbReference>
<proteinExistence type="predicted"/>
<name>A0A858RL83_9BACT</name>
<dbReference type="Proteomes" id="UP000501812">
    <property type="component" value="Chromosome"/>
</dbReference>
<reference evidence="1 2" key="1">
    <citation type="submission" date="2020-04" db="EMBL/GenBank/DDBJ databases">
        <title>Luteolibacter sp. G-1-1-1 isolated from soil.</title>
        <authorList>
            <person name="Dahal R.H."/>
        </authorList>
    </citation>
    <scope>NUCLEOTIDE SEQUENCE [LARGE SCALE GENOMIC DNA]</scope>
    <source>
        <strain evidence="1 2">G-1-1-1</strain>
    </source>
</reference>
<gene>
    <name evidence="1" type="ORF">HHL09_18070</name>
</gene>
<dbReference type="RefSeq" id="WP_169456028.1">
    <property type="nucleotide sequence ID" value="NZ_CP051774.1"/>
</dbReference>
<sequence>MKNFTFNIRWKEELDGFVDGHRFTVEITMGSLHVYFPNEVTWERDAPDWAKGIWPEASDAAARWATGQSIPFDIDDRAWVSFAKE</sequence>
<dbReference type="KEGG" id="luo:HHL09_18070"/>
<keyword evidence="2" id="KW-1185">Reference proteome</keyword>